<keyword evidence="4 5" id="KW-0408">Iron</keyword>
<dbReference type="FunFam" id="2.60.120.330:FF:000012">
    <property type="entry name" value="Gibberellin 20 oxidase 1"/>
    <property type="match status" value="1"/>
</dbReference>
<accession>A0A6P5TCR3</accession>
<evidence type="ECO:0000256" key="2">
    <source>
        <dbReference type="ARBA" id="ARBA00022723"/>
    </source>
</evidence>
<dbReference type="GO" id="GO:0046872">
    <property type="term" value="F:metal ion binding"/>
    <property type="evidence" value="ECO:0007669"/>
    <property type="project" value="UniProtKB-KW"/>
</dbReference>
<keyword evidence="3 5" id="KW-0560">Oxidoreductase</keyword>
<dbReference type="Gene3D" id="2.60.120.330">
    <property type="entry name" value="B-lactam Antibiotic, Isopenicillin N Synthase, Chain"/>
    <property type="match status" value="1"/>
</dbReference>
<feature type="domain" description="Fe2OG dioxygenase" evidence="6">
    <location>
        <begin position="193"/>
        <end position="295"/>
    </location>
</feature>
<name>A0A6P5TCR3_PRUAV</name>
<dbReference type="Pfam" id="PF03171">
    <property type="entry name" value="2OG-FeII_Oxy"/>
    <property type="match status" value="1"/>
</dbReference>
<dbReference type="GO" id="GO:0051213">
    <property type="term" value="F:dioxygenase activity"/>
    <property type="evidence" value="ECO:0007669"/>
    <property type="project" value="UniProtKB-ARBA"/>
</dbReference>
<evidence type="ECO:0000256" key="3">
    <source>
        <dbReference type="ARBA" id="ARBA00023002"/>
    </source>
</evidence>
<comment type="similarity">
    <text evidence="1 5">Belongs to the iron/ascorbate-dependent oxidoreductase family.</text>
</comment>
<dbReference type="Gramene" id="Pav_sc0001217.1_g060.1.mk:mrna">
    <property type="protein sequence ID" value="Pav_sc0001217.1_g060.1.mk:mrna"/>
    <property type="gene ID" value="Pav_sc0001217.1_g060.1.mk"/>
</dbReference>
<gene>
    <name evidence="8" type="primary">LOC110765957</name>
</gene>
<dbReference type="InterPro" id="IPR044861">
    <property type="entry name" value="IPNS-like_FE2OG_OXY"/>
</dbReference>
<dbReference type="PROSITE" id="PS51471">
    <property type="entry name" value="FE2OG_OXY"/>
    <property type="match status" value="1"/>
</dbReference>
<keyword evidence="7" id="KW-1185">Reference proteome</keyword>
<dbReference type="PANTHER" id="PTHR10209:SF744">
    <property type="entry name" value="PROTEIN DMR6-LIKE OXYGENASE 2-LIKE"/>
    <property type="match status" value="1"/>
</dbReference>
<evidence type="ECO:0000256" key="5">
    <source>
        <dbReference type="RuleBase" id="RU003682"/>
    </source>
</evidence>
<dbReference type="RefSeq" id="XP_021824897.1">
    <property type="nucleotide sequence ID" value="XM_021969205.1"/>
</dbReference>
<evidence type="ECO:0000256" key="4">
    <source>
        <dbReference type="ARBA" id="ARBA00023004"/>
    </source>
</evidence>
<sequence>MGEIDPAFIQATDQRPKLKPTNPVADEIPIIDLSVLSSPDETRKVVSEIGHACKNWGFFQVINHGVPLELARKIEEVAKTFFELPAEEKKKVKRDMVNALGYHDGENTKNVRDWKEVFDFMVEDETLVPASPEPDDKELRKLTNQWPQYPPEFREVCQEYARAVEKLAYKLLGLIALSLDQPENRFNDYFKDQQTSMIRFNHYPPCPFPHLALGVGRHKDAGALTVLAQDDVGGLEVKSKSDGEWIPVTPTPNAYIINVGDIVQVWSNDKYESVEHRVVVNSEKERFSVPFFFFPAHHVMVKPLEELLSDVNPAKYREYNWGKFYATRNRSDFKKQEVENIQIHHFRLPE</sequence>
<dbReference type="PANTHER" id="PTHR10209">
    <property type="entry name" value="OXIDOREDUCTASE, 2OG-FE II OXYGENASE FAMILY PROTEIN"/>
    <property type="match status" value="1"/>
</dbReference>
<dbReference type="SUPFAM" id="SSF51197">
    <property type="entry name" value="Clavaminate synthase-like"/>
    <property type="match status" value="1"/>
</dbReference>
<organism evidence="7 8">
    <name type="scientific">Prunus avium</name>
    <name type="common">Cherry</name>
    <name type="synonym">Cerasus avium</name>
    <dbReference type="NCBI Taxonomy" id="42229"/>
    <lineage>
        <taxon>Eukaryota</taxon>
        <taxon>Viridiplantae</taxon>
        <taxon>Streptophyta</taxon>
        <taxon>Embryophyta</taxon>
        <taxon>Tracheophyta</taxon>
        <taxon>Spermatophyta</taxon>
        <taxon>Magnoliopsida</taxon>
        <taxon>eudicotyledons</taxon>
        <taxon>Gunneridae</taxon>
        <taxon>Pentapetalae</taxon>
        <taxon>rosids</taxon>
        <taxon>fabids</taxon>
        <taxon>Rosales</taxon>
        <taxon>Rosaceae</taxon>
        <taxon>Amygdaloideae</taxon>
        <taxon>Amygdaleae</taxon>
        <taxon>Prunus</taxon>
    </lineage>
</organism>
<evidence type="ECO:0000313" key="7">
    <source>
        <dbReference type="Proteomes" id="UP000515124"/>
    </source>
</evidence>
<dbReference type="InterPro" id="IPR027443">
    <property type="entry name" value="IPNS-like_sf"/>
</dbReference>
<dbReference type="AlphaFoldDB" id="A0A6P5TCR3"/>
<evidence type="ECO:0000313" key="8">
    <source>
        <dbReference type="RefSeq" id="XP_021824897.1"/>
    </source>
</evidence>
<protein>
    <submittedName>
        <fullName evidence="8">Protein DMR6-LIKE OXYGENASE 2-like</fullName>
    </submittedName>
</protein>
<dbReference type="Pfam" id="PF14226">
    <property type="entry name" value="DIOX_N"/>
    <property type="match status" value="1"/>
</dbReference>
<dbReference type="PRINTS" id="PR00682">
    <property type="entry name" value="IPNSYNTHASE"/>
</dbReference>
<dbReference type="KEGG" id="pavi:110765957"/>
<keyword evidence="2 5" id="KW-0479">Metal-binding</keyword>
<dbReference type="InterPro" id="IPR005123">
    <property type="entry name" value="Oxoglu/Fe-dep_dioxygenase_dom"/>
</dbReference>
<evidence type="ECO:0000259" key="6">
    <source>
        <dbReference type="PROSITE" id="PS51471"/>
    </source>
</evidence>
<dbReference type="GeneID" id="110765957"/>
<dbReference type="Proteomes" id="UP000515124">
    <property type="component" value="Unplaced"/>
</dbReference>
<proteinExistence type="inferred from homology"/>
<evidence type="ECO:0000256" key="1">
    <source>
        <dbReference type="ARBA" id="ARBA00008056"/>
    </source>
</evidence>
<reference evidence="8" key="1">
    <citation type="submission" date="2025-08" db="UniProtKB">
        <authorList>
            <consortium name="RefSeq"/>
        </authorList>
    </citation>
    <scope>IDENTIFICATION</scope>
</reference>
<dbReference type="InterPro" id="IPR026992">
    <property type="entry name" value="DIOX_N"/>
</dbReference>